<dbReference type="OrthoDB" id="3535998at2759"/>
<evidence type="ECO:0000256" key="1">
    <source>
        <dbReference type="SAM" id="MobiDB-lite"/>
    </source>
</evidence>
<dbReference type="CDD" id="cd14688">
    <property type="entry name" value="bZIP_YAP"/>
    <property type="match status" value="1"/>
</dbReference>
<organism evidence="2 3">
    <name type="scientific">Monosporascus ibericus</name>
    <dbReference type="NCBI Taxonomy" id="155417"/>
    <lineage>
        <taxon>Eukaryota</taxon>
        <taxon>Fungi</taxon>
        <taxon>Dikarya</taxon>
        <taxon>Ascomycota</taxon>
        <taxon>Pezizomycotina</taxon>
        <taxon>Sordariomycetes</taxon>
        <taxon>Xylariomycetidae</taxon>
        <taxon>Xylariales</taxon>
        <taxon>Xylariales incertae sedis</taxon>
        <taxon>Monosporascus</taxon>
    </lineage>
</organism>
<dbReference type="InterPro" id="IPR046347">
    <property type="entry name" value="bZIP_sf"/>
</dbReference>
<sequence length="282" mass="30759">MNKTPADTGRGGKRKGTRSVSTLSPQQLARKRANDREAQRAIRQRTKEHIESLERQVEELRSGQSREILIQDLLVKNKALEDEIHRLRETLGLHRSSSGNLYQTAFQGTCSRTPPSIPSVPEYQGPHGSAGLQYSYMNESGDAWPQTGVSCPVPSTVSRPSSQEADDYGPNYVATATSMPSSVLDRSSLTPAMSSISSPATVSASNRGGYEDVKNEFAYPPISVVPLTPTYTAQQSWVYPQYYPPSPATRSSTSATGVTYNDNAREEPERAQGSVSVGVLLY</sequence>
<dbReference type="AlphaFoldDB" id="A0A4Q4TRD1"/>
<feature type="region of interest" description="Disordered" evidence="1">
    <location>
        <begin position="1"/>
        <end position="48"/>
    </location>
</feature>
<dbReference type="PANTHER" id="PTHR37012:SF2">
    <property type="entry name" value="BZIP DOMAIN-CONTAINING PROTEIN-RELATED"/>
    <property type="match status" value="1"/>
</dbReference>
<evidence type="ECO:0000313" key="3">
    <source>
        <dbReference type="Proteomes" id="UP000293360"/>
    </source>
</evidence>
<feature type="region of interest" description="Disordered" evidence="1">
    <location>
        <begin position="245"/>
        <end position="275"/>
    </location>
</feature>
<name>A0A4Q4TRD1_9PEZI</name>
<proteinExistence type="predicted"/>
<dbReference type="Proteomes" id="UP000293360">
    <property type="component" value="Unassembled WGS sequence"/>
</dbReference>
<comment type="caution">
    <text evidence="2">The sequence shown here is derived from an EMBL/GenBank/DDBJ whole genome shotgun (WGS) entry which is preliminary data.</text>
</comment>
<evidence type="ECO:0000313" key="2">
    <source>
        <dbReference type="EMBL" id="RYP09891.1"/>
    </source>
</evidence>
<dbReference type="SUPFAM" id="SSF57959">
    <property type="entry name" value="Leucine zipper domain"/>
    <property type="match status" value="1"/>
</dbReference>
<protein>
    <recommendedName>
        <fullName evidence="4">BZIP domain-containing protein</fullName>
    </recommendedName>
</protein>
<keyword evidence="3" id="KW-1185">Reference proteome</keyword>
<dbReference type="Gene3D" id="1.20.5.170">
    <property type="match status" value="1"/>
</dbReference>
<dbReference type="EMBL" id="QJNU01000028">
    <property type="protein sequence ID" value="RYP09891.1"/>
    <property type="molecule type" value="Genomic_DNA"/>
</dbReference>
<dbReference type="PANTHER" id="PTHR37012">
    <property type="entry name" value="B-ZIP TRANSCRIPTION FACTOR (EUROFUNG)-RELATED"/>
    <property type="match status" value="1"/>
</dbReference>
<evidence type="ECO:0008006" key="4">
    <source>
        <dbReference type="Google" id="ProtNLM"/>
    </source>
</evidence>
<feature type="compositionally biased region" description="Basic and acidic residues" evidence="1">
    <location>
        <begin position="32"/>
        <end position="48"/>
    </location>
</feature>
<gene>
    <name evidence="2" type="ORF">DL764_001025</name>
</gene>
<dbReference type="GO" id="GO:0003700">
    <property type="term" value="F:DNA-binding transcription factor activity"/>
    <property type="evidence" value="ECO:0007669"/>
    <property type="project" value="InterPro"/>
</dbReference>
<reference evidence="2 3" key="1">
    <citation type="submission" date="2018-06" db="EMBL/GenBank/DDBJ databases">
        <title>Complete Genomes of Monosporascus.</title>
        <authorList>
            <person name="Robinson A.J."/>
            <person name="Natvig D.O."/>
        </authorList>
    </citation>
    <scope>NUCLEOTIDE SEQUENCE [LARGE SCALE GENOMIC DNA]</scope>
    <source>
        <strain evidence="2 3">CBS 110550</strain>
    </source>
</reference>
<accession>A0A4Q4TRD1</accession>